<comment type="caution">
    <text evidence="1">The sequence shown here is derived from an EMBL/GenBank/DDBJ whole genome shotgun (WGS) entry which is preliminary data.</text>
</comment>
<dbReference type="AlphaFoldDB" id="A0AAW0BDS9"/>
<evidence type="ECO:0000313" key="1">
    <source>
        <dbReference type="EMBL" id="KAK7024403.1"/>
    </source>
</evidence>
<dbReference type="Proteomes" id="UP001383192">
    <property type="component" value="Unassembled WGS sequence"/>
</dbReference>
<proteinExistence type="predicted"/>
<gene>
    <name evidence="1" type="ORF">VNI00_016344</name>
</gene>
<reference evidence="1 2" key="1">
    <citation type="submission" date="2024-01" db="EMBL/GenBank/DDBJ databases">
        <title>A draft genome for a cacao thread blight-causing isolate of Paramarasmius palmivorus.</title>
        <authorList>
            <person name="Baruah I.K."/>
            <person name="Bukari Y."/>
            <person name="Amoako-Attah I."/>
            <person name="Meinhardt L.W."/>
            <person name="Bailey B.A."/>
            <person name="Cohen S.P."/>
        </authorList>
    </citation>
    <scope>NUCLEOTIDE SEQUENCE [LARGE SCALE GENOMIC DNA]</scope>
    <source>
        <strain evidence="1 2">GH-12</strain>
    </source>
</reference>
<dbReference type="EMBL" id="JAYKXP010000125">
    <property type="protein sequence ID" value="KAK7024403.1"/>
    <property type="molecule type" value="Genomic_DNA"/>
</dbReference>
<organism evidence="1 2">
    <name type="scientific">Paramarasmius palmivorus</name>
    <dbReference type="NCBI Taxonomy" id="297713"/>
    <lineage>
        <taxon>Eukaryota</taxon>
        <taxon>Fungi</taxon>
        <taxon>Dikarya</taxon>
        <taxon>Basidiomycota</taxon>
        <taxon>Agaricomycotina</taxon>
        <taxon>Agaricomycetes</taxon>
        <taxon>Agaricomycetidae</taxon>
        <taxon>Agaricales</taxon>
        <taxon>Marasmiineae</taxon>
        <taxon>Marasmiaceae</taxon>
        <taxon>Paramarasmius</taxon>
    </lineage>
</organism>
<accession>A0AAW0BDS9</accession>
<evidence type="ECO:0000313" key="2">
    <source>
        <dbReference type="Proteomes" id="UP001383192"/>
    </source>
</evidence>
<protein>
    <submittedName>
        <fullName evidence="1">Uncharacterized protein</fullName>
    </submittedName>
</protein>
<name>A0AAW0BDS9_9AGAR</name>
<keyword evidence="2" id="KW-1185">Reference proteome</keyword>
<sequence>MAGYLVDHDRALDWANQLRARKGESPIPDRANADVNIITTIEDAVQEAGGSFAYPLQQENGRMACFITTQHKTGWFPVINERVIIAPKHQMAEGESEEICREFLQKNGVPFGKFEMRFTDTPLEDDEF</sequence>